<sequence>MDAVSYTAQWMAAARAQESEREDPLFVDPLARDLAAPRGFELIERYVGGGVLPFISIRTRFLDDAIKEIVAGSGIQQVVLIAAGMDTRAFRLDWPDGTELYEVDHAPLIAEKRRRLDALGAEPRTDRREVSADLTKEWLPALEAAGFDRGRPTLWVAEGLTFFLTEEQVGGLLRLLASASAPGSHLAFDLLGRAMLRSPFSKRFLDALAADGTPWLFGTDEPEEFLTAHGWKTTDLREPGQPGAGEGRWPYEVQPRGRRGANRLWLIRAEVVTG</sequence>
<evidence type="ECO:0000313" key="8">
    <source>
        <dbReference type="EMBL" id="KAB2589996.1"/>
    </source>
</evidence>
<keyword evidence="4 8" id="KW-0808">Transferase</keyword>
<evidence type="ECO:0000256" key="1">
    <source>
        <dbReference type="ARBA" id="ARBA00003907"/>
    </source>
</evidence>
<evidence type="ECO:0000256" key="2">
    <source>
        <dbReference type="ARBA" id="ARBA00008138"/>
    </source>
</evidence>
<comment type="caution">
    <text evidence="8">The sequence shown here is derived from an EMBL/GenBank/DDBJ whole genome shotgun (WGS) entry which is preliminary data.</text>
</comment>
<dbReference type="PANTHER" id="PTHR43619">
    <property type="entry name" value="S-ADENOSYL-L-METHIONINE-DEPENDENT METHYLTRANSFERASE YKTD-RELATED"/>
    <property type="match status" value="1"/>
</dbReference>
<dbReference type="RefSeq" id="WP_151512171.1">
    <property type="nucleotide sequence ID" value="NZ_VYUA01000024.1"/>
</dbReference>
<name>A0A5N5EGQ5_9ACTN</name>
<comment type="function">
    <text evidence="1 6">Exhibits S-adenosyl-L-methionine-dependent methyltransferase activity.</text>
</comment>
<evidence type="ECO:0000256" key="3">
    <source>
        <dbReference type="ARBA" id="ARBA00022603"/>
    </source>
</evidence>
<keyword evidence="3 6" id="KW-0489">Methyltransferase</keyword>
<evidence type="ECO:0000256" key="7">
    <source>
        <dbReference type="SAM" id="MobiDB-lite"/>
    </source>
</evidence>
<accession>A0A5N5EGQ5</accession>
<feature type="region of interest" description="Disordered" evidence="7">
    <location>
        <begin position="233"/>
        <end position="253"/>
    </location>
</feature>
<dbReference type="PANTHER" id="PTHR43619:SF2">
    <property type="entry name" value="S-ADENOSYL-L-METHIONINE-DEPENDENT METHYLTRANSFERASES SUPERFAMILY PROTEIN"/>
    <property type="match status" value="1"/>
</dbReference>
<keyword evidence="9" id="KW-1185">Reference proteome</keyword>
<dbReference type="Gene3D" id="3.40.50.150">
    <property type="entry name" value="Vaccinia Virus protein VP39"/>
    <property type="match status" value="1"/>
</dbReference>
<organism evidence="8 9">
    <name type="scientific">Streptomyces arboris</name>
    <dbReference type="NCBI Taxonomy" id="2600619"/>
    <lineage>
        <taxon>Bacteria</taxon>
        <taxon>Bacillati</taxon>
        <taxon>Actinomycetota</taxon>
        <taxon>Actinomycetes</taxon>
        <taxon>Kitasatosporales</taxon>
        <taxon>Streptomycetaceae</taxon>
        <taxon>Streptomyces</taxon>
    </lineage>
</organism>
<dbReference type="EMBL" id="VYUA01000024">
    <property type="protein sequence ID" value="KAB2589996.1"/>
    <property type="molecule type" value="Genomic_DNA"/>
</dbReference>
<comment type="similarity">
    <text evidence="2 6">Belongs to the UPF0677 family.</text>
</comment>
<dbReference type="Pfam" id="PF04072">
    <property type="entry name" value="LCM"/>
    <property type="match status" value="1"/>
</dbReference>
<dbReference type="NCBIfam" id="TIGR00027">
    <property type="entry name" value="mthyl_TIGR00027"/>
    <property type="match status" value="1"/>
</dbReference>
<dbReference type="GO" id="GO:0008168">
    <property type="term" value="F:methyltransferase activity"/>
    <property type="evidence" value="ECO:0007669"/>
    <property type="project" value="UniProtKB-UniRule"/>
</dbReference>
<dbReference type="InterPro" id="IPR007213">
    <property type="entry name" value="Ppm1/Ppm2/Tcmp"/>
</dbReference>
<evidence type="ECO:0000256" key="6">
    <source>
        <dbReference type="RuleBase" id="RU362030"/>
    </source>
</evidence>
<dbReference type="AlphaFoldDB" id="A0A5N5EGQ5"/>
<gene>
    <name evidence="8" type="ORF">F5983_24135</name>
</gene>
<evidence type="ECO:0000256" key="4">
    <source>
        <dbReference type="ARBA" id="ARBA00022679"/>
    </source>
</evidence>
<keyword evidence="5 6" id="KW-0949">S-adenosyl-L-methionine</keyword>
<protein>
    <recommendedName>
        <fullName evidence="6">S-adenosyl-L-methionine-dependent methyltransferase</fullName>
        <ecNumber evidence="6">2.1.1.-</ecNumber>
    </recommendedName>
</protein>
<dbReference type="SUPFAM" id="SSF53335">
    <property type="entry name" value="S-adenosyl-L-methionine-dependent methyltransferases"/>
    <property type="match status" value="1"/>
</dbReference>
<dbReference type="Proteomes" id="UP000326907">
    <property type="component" value="Unassembled WGS sequence"/>
</dbReference>
<dbReference type="InterPro" id="IPR029063">
    <property type="entry name" value="SAM-dependent_MTases_sf"/>
</dbReference>
<evidence type="ECO:0000313" key="9">
    <source>
        <dbReference type="Proteomes" id="UP000326907"/>
    </source>
</evidence>
<reference evidence="8 9" key="1">
    <citation type="submission" date="2019-09" db="EMBL/GenBank/DDBJ databases">
        <authorList>
            <person name="Liu P."/>
        </authorList>
    </citation>
    <scope>NUCLEOTIDE SEQUENCE [LARGE SCALE GENOMIC DNA]</scope>
    <source>
        <strain evidence="8 9">TRM68085</strain>
    </source>
</reference>
<dbReference type="GO" id="GO:0032259">
    <property type="term" value="P:methylation"/>
    <property type="evidence" value="ECO:0007669"/>
    <property type="project" value="UniProtKB-KW"/>
</dbReference>
<dbReference type="InterPro" id="IPR011610">
    <property type="entry name" value="SAM_mthyl_Trfase_ML2640-like"/>
</dbReference>
<proteinExistence type="inferred from homology"/>
<evidence type="ECO:0000256" key="5">
    <source>
        <dbReference type="ARBA" id="ARBA00022691"/>
    </source>
</evidence>
<dbReference type="EC" id="2.1.1.-" evidence="6"/>